<keyword evidence="1" id="KW-0732">Signal</keyword>
<dbReference type="STRING" id="1302687.SAMN05444267_100853"/>
<dbReference type="Pfam" id="PF14302">
    <property type="entry name" value="DUF4377"/>
    <property type="match status" value="1"/>
</dbReference>
<evidence type="ECO:0000313" key="3">
    <source>
        <dbReference type="EMBL" id="SHK81713.1"/>
    </source>
</evidence>
<feature type="chain" id="PRO_5012612995" description="DUF4377 domain-containing protein" evidence="1">
    <location>
        <begin position="22"/>
        <end position="111"/>
    </location>
</feature>
<dbReference type="EMBL" id="FRAV01000008">
    <property type="protein sequence ID" value="SHK81713.1"/>
    <property type="molecule type" value="Genomic_DNA"/>
</dbReference>
<feature type="domain" description="DUF4377" evidence="2">
    <location>
        <begin position="33"/>
        <end position="107"/>
    </location>
</feature>
<evidence type="ECO:0000256" key="1">
    <source>
        <dbReference type="SAM" id="SignalP"/>
    </source>
</evidence>
<dbReference type="InterPro" id="IPR025485">
    <property type="entry name" value="DUF4377"/>
</dbReference>
<reference evidence="4" key="1">
    <citation type="submission" date="2016-11" db="EMBL/GenBank/DDBJ databases">
        <authorList>
            <person name="Varghese N."/>
            <person name="Submissions S."/>
        </authorList>
    </citation>
    <scope>NUCLEOTIDE SEQUENCE [LARGE SCALE GENOMIC DNA]</scope>
    <source>
        <strain evidence="4">DSM 26899</strain>
    </source>
</reference>
<keyword evidence="4" id="KW-1185">Reference proteome</keyword>
<dbReference type="AlphaFoldDB" id="A0A1M6VJL7"/>
<name>A0A1M6VJL7_9FLAO</name>
<proteinExistence type="predicted"/>
<dbReference type="RefSeq" id="WP_073292083.1">
    <property type="nucleotide sequence ID" value="NZ_FRAV01000008.1"/>
</dbReference>
<dbReference type="OrthoDB" id="1264993at2"/>
<evidence type="ECO:0000259" key="2">
    <source>
        <dbReference type="Pfam" id="PF14302"/>
    </source>
</evidence>
<dbReference type="Proteomes" id="UP000184364">
    <property type="component" value="Unassembled WGS sequence"/>
</dbReference>
<protein>
    <recommendedName>
        <fullName evidence="2">DUF4377 domain-containing protein</fullName>
    </recommendedName>
</protein>
<evidence type="ECO:0000313" key="4">
    <source>
        <dbReference type="Proteomes" id="UP000184364"/>
    </source>
</evidence>
<organism evidence="3 4">
    <name type="scientific">Chryseobacterium polytrichastri</name>
    <dbReference type="NCBI Taxonomy" id="1302687"/>
    <lineage>
        <taxon>Bacteria</taxon>
        <taxon>Pseudomonadati</taxon>
        <taxon>Bacteroidota</taxon>
        <taxon>Flavobacteriia</taxon>
        <taxon>Flavobacteriales</taxon>
        <taxon>Weeksellaceae</taxon>
        <taxon>Chryseobacterium group</taxon>
        <taxon>Chryseobacterium</taxon>
    </lineage>
</organism>
<accession>A0A1M6VJL7</accession>
<sequence>MKSKNLILTGILAMSSVFASAQKIKAKTQTLIIGPEKGNCIGITQRGACYQVKTSKAQKEWSDFDNPIKGFNYKPGFEYVIQVKTQKAKQPIEGVNEEYILVKQISKKKAK</sequence>
<gene>
    <name evidence="3" type="ORF">SAMN05444267_100853</name>
</gene>
<feature type="signal peptide" evidence="1">
    <location>
        <begin position="1"/>
        <end position="21"/>
    </location>
</feature>